<organism evidence="11 12">
    <name type="scientific">[Mycobacterium] zoologicum</name>
    <dbReference type="NCBI Taxonomy" id="2872311"/>
    <lineage>
        <taxon>Bacteria</taxon>
        <taxon>Bacillati</taxon>
        <taxon>Actinomycetota</taxon>
        <taxon>Actinomycetes</taxon>
        <taxon>Mycobacteriales</taxon>
        <taxon>Mycobacteriaceae</taxon>
        <taxon>Mycolicibacter</taxon>
    </lineage>
</organism>
<dbReference type="RefSeq" id="WP_304621318.1">
    <property type="nucleotide sequence ID" value="NZ_JAYJJS010000033.1"/>
</dbReference>
<dbReference type="InterPro" id="IPR000801">
    <property type="entry name" value="Esterase-like"/>
</dbReference>
<sequence length="273" mass="28481">MAGMAELTRRAALRLGVGAAGLLGSGAWLNPPSSYATGNAFPTRESGSFVSAARGGLETNWIIARPPGQTAPLRPVIALHCKDGDAAWVMDLGVEEELAKLTAAGHPPFAVVAVDGGNTYWRPHASGGDSGAMVLGELIPMLADKGIDTSRVGFMGWSMGGYGAMLLGTRLGAARTAGICAISPAIYMTYFGAPAGAFDSVDDWRTNSVFNLAPKLAPIPLRVDCGTSDSFFYATKSFVGQLNPRPAGEFSPGGHDVSYWRGQLPAELGWMDS</sequence>
<comment type="similarity">
    <text evidence="3">Belongs to the mycobacterial A85 antigen family.</text>
</comment>
<dbReference type="InterPro" id="IPR050583">
    <property type="entry name" value="Mycobacterial_A85_antigen"/>
</dbReference>
<dbReference type="PANTHER" id="PTHR48098">
    <property type="entry name" value="ENTEROCHELIN ESTERASE-RELATED"/>
    <property type="match status" value="1"/>
</dbReference>
<proteinExistence type="inferred from homology"/>
<name>A0ABU5YH65_9MYCO</name>
<evidence type="ECO:0000256" key="3">
    <source>
        <dbReference type="ARBA" id="ARBA00005874"/>
    </source>
</evidence>
<keyword evidence="7" id="KW-0808">Transferase</keyword>
<evidence type="ECO:0000256" key="2">
    <source>
        <dbReference type="ARBA" id="ARBA00004613"/>
    </source>
</evidence>
<comment type="catalytic activity">
    <reaction evidence="10">
        <text>an acyl-CoA + a 1,2-diacyl-sn-glycerol = a triacyl-sn-glycerol + CoA</text>
        <dbReference type="Rhea" id="RHEA:10868"/>
        <dbReference type="ChEBI" id="CHEBI:17815"/>
        <dbReference type="ChEBI" id="CHEBI:57287"/>
        <dbReference type="ChEBI" id="CHEBI:58342"/>
        <dbReference type="ChEBI" id="CHEBI:64615"/>
        <dbReference type="EC" id="2.3.1.20"/>
    </reaction>
</comment>
<protein>
    <recommendedName>
        <fullName evidence="9">Acyl-CoA:diacylglycerol acyltransferase</fullName>
        <ecNumber evidence="4">2.3.1.122</ecNumber>
        <ecNumber evidence="5">2.3.1.20</ecNumber>
    </recommendedName>
</protein>
<comment type="caution">
    <text evidence="11">The sequence shown here is derived from an EMBL/GenBank/DDBJ whole genome shotgun (WGS) entry which is preliminary data.</text>
</comment>
<dbReference type="SUPFAM" id="SSF53474">
    <property type="entry name" value="alpha/beta-Hydrolases"/>
    <property type="match status" value="1"/>
</dbReference>
<dbReference type="Pfam" id="PF00756">
    <property type="entry name" value="Esterase"/>
    <property type="match status" value="1"/>
</dbReference>
<evidence type="ECO:0000313" key="11">
    <source>
        <dbReference type="EMBL" id="MEB3049400.1"/>
    </source>
</evidence>
<evidence type="ECO:0000256" key="6">
    <source>
        <dbReference type="ARBA" id="ARBA00022525"/>
    </source>
</evidence>
<keyword evidence="6" id="KW-0964">Secreted</keyword>
<evidence type="ECO:0000256" key="5">
    <source>
        <dbReference type="ARBA" id="ARBA00013244"/>
    </source>
</evidence>
<evidence type="ECO:0000256" key="4">
    <source>
        <dbReference type="ARBA" id="ARBA00012820"/>
    </source>
</evidence>
<dbReference type="Proteomes" id="UP001299046">
    <property type="component" value="Unassembled WGS sequence"/>
</dbReference>
<dbReference type="InterPro" id="IPR029058">
    <property type="entry name" value="AB_hydrolase_fold"/>
</dbReference>
<evidence type="ECO:0000256" key="7">
    <source>
        <dbReference type="ARBA" id="ARBA00022679"/>
    </source>
</evidence>
<evidence type="ECO:0000256" key="10">
    <source>
        <dbReference type="ARBA" id="ARBA00048109"/>
    </source>
</evidence>
<dbReference type="GO" id="GO:0016787">
    <property type="term" value="F:hydrolase activity"/>
    <property type="evidence" value="ECO:0007669"/>
    <property type="project" value="UniProtKB-KW"/>
</dbReference>
<dbReference type="PROSITE" id="PS51318">
    <property type="entry name" value="TAT"/>
    <property type="match status" value="1"/>
</dbReference>
<keyword evidence="11" id="KW-0378">Hydrolase</keyword>
<accession>A0ABU5YH65</accession>
<keyword evidence="12" id="KW-1185">Reference proteome</keyword>
<comment type="subcellular location">
    <subcellularLocation>
        <location evidence="2">Secreted</location>
    </subcellularLocation>
</comment>
<dbReference type="Gene3D" id="3.40.50.1820">
    <property type="entry name" value="alpha/beta hydrolase"/>
    <property type="match status" value="1"/>
</dbReference>
<reference evidence="11 12" key="1">
    <citation type="submission" date="2023-12" db="EMBL/GenBank/DDBJ databases">
        <title>Description of new species of Mycobacterium terrae complex isolated from sewage at the Sao Paulo Zoological Park Foundation in Brazil.</title>
        <authorList>
            <person name="Romagnoli C.L."/>
            <person name="Conceicao E.C."/>
            <person name="Machado E."/>
            <person name="Barreto L.B.P.F."/>
            <person name="Sharma A."/>
            <person name="Silva N.M."/>
            <person name="Marques L.E."/>
            <person name="Juliana M.A."/>
            <person name="Lourenco M.C.S."/>
            <person name="Digiampietri L.A."/>
            <person name="Suffys P.N."/>
            <person name="Viana-Niero C."/>
        </authorList>
    </citation>
    <scope>NUCLEOTIDE SEQUENCE [LARGE SCALE GENOMIC DNA]</scope>
    <source>
        <strain evidence="11 12">MYC123</strain>
    </source>
</reference>
<evidence type="ECO:0000313" key="12">
    <source>
        <dbReference type="Proteomes" id="UP001299046"/>
    </source>
</evidence>
<dbReference type="EC" id="2.3.1.20" evidence="5"/>
<keyword evidence="8" id="KW-0012">Acyltransferase</keyword>
<dbReference type="EC" id="2.3.1.122" evidence="4"/>
<comment type="catalytic activity">
    <reaction evidence="1">
        <text>2 alpha,alpha'-trehalose 6-mycolate = alpha,alpha'-trehalose 6,6'-bismycolate + alpha,alpha-trehalose</text>
        <dbReference type="Rhea" id="RHEA:23472"/>
        <dbReference type="ChEBI" id="CHEBI:16551"/>
        <dbReference type="ChEBI" id="CHEBI:18195"/>
        <dbReference type="ChEBI" id="CHEBI:18234"/>
        <dbReference type="EC" id="2.3.1.122"/>
    </reaction>
</comment>
<evidence type="ECO:0000256" key="1">
    <source>
        <dbReference type="ARBA" id="ARBA00000697"/>
    </source>
</evidence>
<dbReference type="InterPro" id="IPR006311">
    <property type="entry name" value="TAT_signal"/>
</dbReference>
<gene>
    <name evidence="11" type="ORF">KV112_06525</name>
</gene>
<evidence type="ECO:0000256" key="8">
    <source>
        <dbReference type="ARBA" id="ARBA00023315"/>
    </source>
</evidence>
<dbReference type="PANTHER" id="PTHR48098:SF1">
    <property type="entry name" value="DIACYLGLYCEROL ACYLTRANSFERASE_MYCOLYLTRANSFERASE AG85A"/>
    <property type="match status" value="1"/>
</dbReference>
<evidence type="ECO:0000256" key="9">
    <source>
        <dbReference type="ARBA" id="ARBA00032572"/>
    </source>
</evidence>
<dbReference type="EMBL" id="JAYJJT010000005">
    <property type="protein sequence ID" value="MEB3049400.1"/>
    <property type="molecule type" value="Genomic_DNA"/>
</dbReference>